<feature type="transmembrane region" description="Helical" evidence="1">
    <location>
        <begin position="14"/>
        <end position="36"/>
    </location>
</feature>
<dbReference type="RefSeq" id="WP_154306271.1">
    <property type="nucleotide sequence ID" value="NZ_WKKI01000003.1"/>
</dbReference>
<dbReference type="Proteomes" id="UP000448867">
    <property type="component" value="Unassembled WGS sequence"/>
</dbReference>
<proteinExistence type="predicted"/>
<feature type="transmembrane region" description="Helical" evidence="1">
    <location>
        <begin position="65"/>
        <end position="86"/>
    </location>
</feature>
<keyword evidence="3" id="KW-1185">Reference proteome</keyword>
<evidence type="ECO:0000313" key="2">
    <source>
        <dbReference type="EMBL" id="MRX71135.1"/>
    </source>
</evidence>
<keyword evidence="1" id="KW-0472">Membrane</keyword>
<reference evidence="2 3" key="1">
    <citation type="submission" date="2019-11" db="EMBL/GenBank/DDBJ databases">
        <title>Bacillus lacus genome.</title>
        <authorList>
            <person name="Allen C.J."/>
            <person name="Newman J.D."/>
        </authorList>
    </citation>
    <scope>NUCLEOTIDE SEQUENCE [LARGE SCALE GENOMIC DNA]</scope>
    <source>
        <strain evidence="2 3">KCTC 33946</strain>
    </source>
</reference>
<protein>
    <submittedName>
        <fullName evidence="2">Uncharacterized protein</fullName>
    </submittedName>
</protein>
<evidence type="ECO:0000313" key="3">
    <source>
        <dbReference type="Proteomes" id="UP000448867"/>
    </source>
</evidence>
<name>A0A7X2LW62_9BACI</name>
<feature type="transmembrane region" description="Helical" evidence="1">
    <location>
        <begin position="42"/>
        <end position="60"/>
    </location>
</feature>
<dbReference type="EMBL" id="WKKI01000003">
    <property type="protein sequence ID" value="MRX71135.1"/>
    <property type="molecule type" value="Genomic_DNA"/>
</dbReference>
<keyword evidence="1" id="KW-0812">Transmembrane</keyword>
<evidence type="ECO:0000256" key="1">
    <source>
        <dbReference type="SAM" id="Phobius"/>
    </source>
</evidence>
<keyword evidence="1" id="KW-1133">Transmembrane helix</keyword>
<accession>A0A7X2LW62</accession>
<gene>
    <name evidence="2" type="ORF">GJU40_02985</name>
</gene>
<comment type="caution">
    <text evidence="2">The sequence shown here is derived from an EMBL/GenBank/DDBJ whole genome shotgun (WGS) entry which is preliminary data.</text>
</comment>
<dbReference type="AlphaFoldDB" id="A0A7X2LW62"/>
<sequence length="90" mass="10107">MGTQIKENKKNNSIIIKVLVVIVLLSFVFFILSLSLSQWMQILLFILLVFATVVTAIFFWKIFLWLIAAGTVIVLIFCGIALLGYIGSLL</sequence>
<organism evidence="2 3">
    <name type="scientific">Metabacillus lacus</name>
    <dbReference type="NCBI Taxonomy" id="1983721"/>
    <lineage>
        <taxon>Bacteria</taxon>
        <taxon>Bacillati</taxon>
        <taxon>Bacillota</taxon>
        <taxon>Bacilli</taxon>
        <taxon>Bacillales</taxon>
        <taxon>Bacillaceae</taxon>
        <taxon>Metabacillus</taxon>
    </lineage>
</organism>